<evidence type="ECO:0000259" key="2">
    <source>
        <dbReference type="Pfam" id="PF25583"/>
    </source>
</evidence>
<comment type="caution">
    <text evidence="3">The sequence shown here is derived from an EMBL/GenBank/DDBJ whole genome shotgun (WGS) entry which is preliminary data.</text>
</comment>
<dbReference type="OrthoDB" id="7626446at2"/>
<gene>
    <name evidence="3" type="ORF">EUV02_02895</name>
</gene>
<dbReference type="Pfam" id="PF13280">
    <property type="entry name" value="WYL"/>
    <property type="match status" value="1"/>
</dbReference>
<feature type="domain" description="WYL" evidence="1">
    <location>
        <begin position="151"/>
        <end position="219"/>
    </location>
</feature>
<sequence>MRYARADRLIQLALEMQAARGGLTLTDIETRFEVSRRTAIRMRDAVLRVFPQADEVPSNDRSKRWRLSTPATRPLLGITADDLATIEVAASRMAADNLIEAADDLRGLASKIRASIAAELMRRIEPDLGALAEAEGIALRPGPRPAIAPALFATLRGAVKACRKVSFSYAGRASGNTATRTVRPLGFLYGHRHYLVAINDADPAATVRFYSLPQISRLRLTGESFVRDPGFDLRAFVAPSFGVFEEAPVDIVWRFTAEASAIARQFQFHPSQTSEIDAEGRLVVRFHAGGLLEMAWHLMSWGDAVEVLEPAALRDLLPAQMPAWPALP</sequence>
<evidence type="ECO:0000313" key="4">
    <source>
        <dbReference type="Proteomes" id="UP000297737"/>
    </source>
</evidence>
<evidence type="ECO:0000259" key="1">
    <source>
        <dbReference type="Pfam" id="PF13280"/>
    </source>
</evidence>
<dbReference type="PROSITE" id="PS52050">
    <property type="entry name" value="WYL"/>
    <property type="match status" value="1"/>
</dbReference>
<name>A0A4Y9EQU8_9SPHN</name>
<dbReference type="RefSeq" id="WP_135244710.1">
    <property type="nucleotide sequence ID" value="NZ_SIHO01000001.1"/>
</dbReference>
<keyword evidence="4" id="KW-1185">Reference proteome</keyword>
<dbReference type="InterPro" id="IPR026881">
    <property type="entry name" value="WYL_dom"/>
</dbReference>
<dbReference type="AlphaFoldDB" id="A0A4Y9EQU8"/>
<dbReference type="PANTHER" id="PTHR34580">
    <property type="match status" value="1"/>
</dbReference>
<protein>
    <submittedName>
        <fullName evidence="3">WYL domain-containing protein</fullName>
    </submittedName>
</protein>
<dbReference type="Proteomes" id="UP000297737">
    <property type="component" value="Unassembled WGS sequence"/>
</dbReference>
<proteinExistence type="predicted"/>
<dbReference type="InterPro" id="IPR057727">
    <property type="entry name" value="WCX_dom"/>
</dbReference>
<dbReference type="PANTHER" id="PTHR34580:SF1">
    <property type="entry name" value="PROTEIN PAFC"/>
    <property type="match status" value="1"/>
</dbReference>
<feature type="domain" description="WCX" evidence="2">
    <location>
        <begin position="248"/>
        <end position="317"/>
    </location>
</feature>
<dbReference type="EMBL" id="SIHO01000001">
    <property type="protein sequence ID" value="TFU05986.1"/>
    <property type="molecule type" value="Genomic_DNA"/>
</dbReference>
<dbReference type="InterPro" id="IPR051534">
    <property type="entry name" value="CBASS_pafABC_assoc_protein"/>
</dbReference>
<reference evidence="3 4" key="1">
    <citation type="submission" date="2019-02" db="EMBL/GenBank/DDBJ databases">
        <title>Polymorphobacter sp. isolated from the lake at the Tibet of China.</title>
        <authorList>
            <person name="Li A."/>
        </authorList>
    </citation>
    <scope>NUCLEOTIDE SEQUENCE [LARGE SCALE GENOMIC DNA]</scope>
    <source>
        <strain evidence="3 4">DJ1R-1</strain>
    </source>
</reference>
<evidence type="ECO:0000313" key="3">
    <source>
        <dbReference type="EMBL" id="TFU05986.1"/>
    </source>
</evidence>
<accession>A0A4Y9EQU8</accession>
<dbReference type="Pfam" id="PF25583">
    <property type="entry name" value="WCX"/>
    <property type="match status" value="1"/>
</dbReference>
<organism evidence="3 4">
    <name type="scientific">Glacieibacterium arshaanense</name>
    <dbReference type="NCBI Taxonomy" id="2511025"/>
    <lineage>
        <taxon>Bacteria</taxon>
        <taxon>Pseudomonadati</taxon>
        <taxon>Pseudomonadota</taxon>
        <taxon>Alphaproteobacteria</taxon>
        <taxon>Sphingomonadales</taxon>
        <taxon>Sphingosinicellaceae</taxon>
        <taxon>Glacieibacterium</taxon>
    </lineage>
</organism>